<dbReference type="GO" id="GO:0004477">
    <property type="term" value="F:methenyltetrahydrofolate cyclohydrolase activity"/>
    <property type="evidence" value="ECO:0007669"/>
    <property type="project" value="UniProtKB-EC"/>
</dbReference>
<comment type="caution">
    <text evidence="14">The sequence shown here is derived from an EMBL/GenBank/DDBJ whole genome shotgun (WGS) entry which is preliminary data.</text>
</comment>
<reference evidence="14 15" key="1">
    <citation type="submission" date="2021-03" db="EMBL/GenBank/DDBJ databases">
        <title>Genomic Encyclopedia of Type Strains, Phase IV (KMG-IV): sequencing the most valuable type-strain genomes for metagenomic binning, comparative biology and taxonomic classification.</title>
        <authorList>
            <person name="Goeker M."/>
        </authorList>
    </citation>
    <scope>NUCLEOTIDE SEQUENCE [LARGE SCALE GENOMIC DNA]</scope>
    <source>
        <strain evidence="14 15">DSM 27563</strain>
    </source>
</reference>
<evidence type="ECO:0000259" key="13">
    <source>
        <dbReference type="Pfam" id="PF02882"/>
    </source>
</evidence>
<dbReference type="PANTHER" id="PTHR48099">
    <property type="entry name" value="C-1-TETRAHYDROFOLATE SYNTHASE, CYTOPLASMIC-RELATED"/>
    <property type="match status" value="1"/>
</dbReference>
<evidence type="ECO:0000256" key="2">
    <source>
        <dbReference type="ARBA" id="ARBA00022563"/>
    </source>
</evidence>
<evidence type="ECO:0000256" key="9">
    <source>
        <dbReference type="ARBA" id="ARBA00023167"/>
    </source>
</evidence>
<dbReference type="CDD" id="cd01080">
    <property type="entry name" value="NAD_bind_m-THF_DH_Cyclohyd"/>
    <property type="match status" value="1"/>
</dbReference>
<dbReference type="SUPFAM" id="SSF53223">
    <property type="entry name" value="Aminoacid dehydrogenase-like, N-terminal domain"/>
    <property type="match status" value="1"/>
</dbReference>
<evidence type="ECO:0000256" key="3">
    <source>
        <dbReference type="ARBA" id="ARBA00022605"/>
    </source>
</evidence>
<dbReference type="InterPro" id="IPR020631">
    <property type="entry name" value="THF_DH/CycHdrlase_NAD-bd_dom"/>
</dbReference>
<feature type="domain" description="Tetrahydrofolate dehydrogenase/cyclohydrolase catalytic" evidence="12">
    <location>
        <begin position="7"/>
        <end position="116"/>
    </location>
</feature>
<keyword evidence="3 11" id="KW-0028">Amino-acid biosynthesis</keyword>
<protein>
    <recommendedName>
        <fullName evidence="11">Bifunctional protein FolD</fullName>
    </recommendedName>
    <domain>
        <recommendedName>
            <fullName evidence="11">Methylenetetrahydrofolate dehydrogenase</fullName>
            <ecNumber evidence="11">1.5.1.5</ecNumber>
        </recommendedName>
    </domain>
    <domain>
        <recommendedName>
            <fullName evidence="11">Methenyltetrahydrofolate cyclohydrolase</fullName>
            <ecNumber evidence="11">3.5.4.9</ecNumber>
        </recommendedName>
    </domain>
</protein>
<dbReference type="Gene3D" id="3.40.50.720">
    <property type="entry name" value="NAD(P)-binding Rossmann-like Domain"/>
    <property type="match status" value="1"/>
</dbReference>
<gene>
    <name evidence="11" type="primary">folD</name>
    <name evidence="14" type="ORF">J2Z71_001300</name>
</gene>
<comment type="catalytic activity">
    <reaction evidence="11">
        <text>(6R)-5,10-methylene-5,6,7,8-tetrahydrofolate + NADP(+) = (6R)-5,10-methenyltetrahydrofolate + NADPH</text>
        <dbReference type="Rhea" id="RHEA:22812"/>
        <dbReference type="ChEBI" id="CHEBI:15636"/>
        <dbReference type="ChEBI" id="CHEBI:57455"/>
        <dbReference type="ChEBI" id="CHEBI:57783"/>
        <dbReference type="ChEBI" id="CHEBI:58349"/>
        <dbReference type="EC" id="1.5.1.5"/>
    </reaction>
</comment>
<accession>A0ABS4KDA0</accession>
<sequence>MTDILRSDDLAEKIKTKIKDKINNNNLSPKLATIRLGNNPGDVAYERGILKSANSLNISVDTNILSRDILEDDLLNLIDDLNNDTSVDGIIIFRPLPEHLDEEKINLSLSPKKDLDCLNPINKSKVYSGDITGFIPLSPKAGIMLLEEYGIDLEGKDCVIVNDSSVVGKPLSMILLENEATVTICHSRTRDLKEKTKNADIVFTAIGRAEYFDRSYFTKDSIIIDIGVSRNKDGKMRGDLDTLSIDDFVGAYSPVPGGIGKLTNLLLLESLLMYSC</sequence>
<keyword evidence="2 11" id="KW-0554">One-carbon metabolism</keyword>
<dbReference type="SUPFAM" id="SSF51735">
    <property type="entry name" value="NAD(P)-binding Rossmann-fold domains"/>
    <property type="match status" value="1"/>
</dbReference>
<feature type="binding site" evidence="11">
    <location>
        <position position="228"/>
    </location>
    <ligand>
        <name>NADP(+)</name>
        <dbReference type="ChEBI" id="CHEBI:58349"/>
    </ligand>
</feature>
<evidence type="ECO:0000256" key="11">
    <source>
        <dbReference type="HAMAP-Rule" id="MF_01576"/>
    </source>
</evidence>
<evidence type="ECO:0000313" key="15">
    <source>
        <dbReference type="Proteomes" id="UP001519306"/>
    </source>
</evidence>
<evidence type="ECO:0000256" key="8">
    <source>
        <dbReference type="ARBA" id="ARBA00023102"/>
    </source>
</evidence>
<dbReference type="InterPro" id="IPR036291">
    <property type="entry name" value="NAD(P)-bd_dom_sf"/>
</dbReference>
<feature type="binding site" evidence="11">
    <location>
        <begin position="162"/>
        <end position="164"/>
    </location>
    <ligand>
        <name>NADP(+)</name>
        <dbReference type="ChEBI" id="CHEBI:58349"/>
    </ligand>
</feature>
<evidence type="ECO:0000256" key="4">
    <source>
        <dbReference type="ARBA" id="ARBA00022755"/>
    </source>
</evidence>
<keyword evidence="9 11" id="KW-0486">Methionine biosynthesis</keyword>
<comment type="caution">
    <text evidence="11">Lacks conserved residue(s) required for the propagation of feature annotation.</text>
</comment>
<dbReference type="Proteomes" id="UP001519306">
    <property type="component" value="Unassembled WGS sequence"/>
</dbReference>
<keyword evidence="7 11" id="KW-0560">Oxidoreductase</keyword>
<keyword evidence="5 11" id="KW-0378">Hydrolase</keyword>
<evidence type="ECO:0000256" key="10">
    <source>
        <dbReference type="ARBA" id="ARBA00023268"/>
    </source>
</evidence>
<dbReference type="Gene3D" id="3.40.50.10860">
    <property type="entry name" value="Leucine Dehydrogenase, chain A, domain 1"/>
    <property type="match status" value="1"/>
</dbReference>
<proteinExistence type="inferred from homology"/>
<dbReference type="HAMAP" id="MF_01576">
    <property type="entry name" value="THF_DHG_CYH"/>
    <property type="match status" value="1"/>
</dbReference>
<dbReference type="PRINTS" id="PR00085">
    <property type="entry name" value="THFDHDRGNASE"/>
</dbReference>
<evidence type="ECO:0000313" key="14">
    <source>
        <dbReference type="EMBL" id="MBP2025753.1"/>
    </source>
</evidence>
<name>A0ABS4KDA0_9FIRM</name>
<dbReference type="Pfam" id="PF02882">
    <property type="entry name" value="THF_DHG_CYH_C"/>
    <property type="match status" value="1"/>
</dbReference>
<keyword evidence="4 11" id="KW-0658">Purine biosynthesis</keyword>
<comment type="pathway">
    <text evidence="1 11">One-carbon metabolism; tetrahydrofolate interconversion.</text>
</comment>
<keyword evidence="15" id="KW-1185">Reference proteome</keyword>
<evidence type="ECO:0000259" key="12">
    <source>
        <dbReference type="Pfam" id="PF00763"/>
    </source>
</evidence>
<dbReference type="InterPro" id="IPR000672">
    <property type="entry name" value="THF_DH/CycHdrlase"/>
</dbReference>
<dbReference type="EC" id="1.5.1.5" evidence="11"/>
<evidence type="ECO:0000256" key="5">
    <source>
        <dbReference type="ARBA" id="ARBA00022801"/>
    </source>
</evidence>
<evidence type="ECO:0000256" key="7">
    <source>
        <dbReference type="ARBA" id="ARBA00023002"/>
    </source>
</evidence>
<dbReference type="EC" id="3.5.4.9" evidence="11"/>
<keyword evidence="6 11" id="KW-0521">NADP</keyword>
<dbReference type="RefSeq" id="WP_210061198.1">
    <property type="nucleotide sequence ID" value="NZ_JAGGLJ010000012.1"/>
</dbReference>
<keyword evidence="10 11" id="KW-0511">Multifunctional enzyme</keyword>
<comment type="catalytic activity">
    <reaction evidence="11">
        <text>(6R)-5,10-methenyltetrahydrofolate + H2O = (6R)-10-formyltetrahydrofolate + H(+)</text>
        <dbReference type="Rhea" id="RHEA:23700"/>
        <dbReference type="ChEBI" id="CHEBI:15377"/>
        <dbReference type="ChEBI" id="CHEBI:15378"/>
        <dbReference type="ChEBI" id="CHEBI:57455"/>
        <dbReference type="ChEBI" id="CHEBI:195366"/>
        <dbReference type="EC" id="3.5.4.9"/>
    </reaction>
</comment>
<comment type="subunit">
    <text evidence="11">Homodimer.</text>
</comment>
<comment type="similarity">
    <text evidence="11">Belongs to the tetrahydrofolate dehydrogenase/cyclohydrolase family.</text>
</comment>
<dbReference type="EMBL" id="JAGGLJ010000012">
    <property type="protein sequence ID" value="MBP2025753.1"/>
    <property type="molecule type" value="Genomic_DNA"/>
</dbReference>
<comment type="function">
    <text evidence="11">Catalyzes the oxidation of 5,10-methylenetetrahydrofolate to 5,10-methenyltetrahydrofolate and then the hydrolysis of 5,10-methenyltetrahydrofolate to 10-formyltetrahydrofolate.</text>
</comment>
<evidence type="ECO:0000256" key="6">
    <source>
        <dbReference type="ARBA" id="ARBA00022857"/>
    </source>
</evidence>
<dbReference type="Pfam" id="PF00763">
    <property type="entry name" value="THF_DHG_CYH"/>
    <property type="match status" value="1"/>
</dbReference>
<dbReference type="InterPro" id="IPR020630">
    <property type="entry name" value="THF_DH/CycHdrlase_cat_dom"/>
</dbReference>
<evidence type="ECO:0000256" key="1">
    <source>
        <dbReference type="ARBA" id="ARBA00004777"/>
    </source>
</evidence>
<feature type="domain" description="Tetrahydrofolate dehydrogenase/cyclohydrolase NAD(P)-binding" evidence="13">
    <location>
        <begin position="137"/>
        <end position="272"/>
    </location>
</feature>
<dbReference type="InterPro" id="IPR046346">
    <property type="entry name" value="Aminoacid_DH-like_N_sf"/>
</dbReference>
<organism evidence="14 15">
    <name type="scientific">Peptoniphilus stercorisuis</name>
    <dbReference type="NCBI Taxonomy" id="1436965"/>
    <lineage>
        <taxon>Bacteria</taxon>
        <taxon>Bacillati</taxon>
        <taxon>Bacillota</taxon>
        <taxon>Tissierellia</taxon>
        <taxon>Tissierellales</taxon>
        <taxon>Peptoniphilaceae</taxon>
        <taxon>Peptoniphilus</taxon>
    </lineage>
</organism>
<keyword evidence="8 11" id="KW-0368">Histidine biosynthesis</keyword>
<dbReference type="GO" id="GO:0004488">
    <property type="term" value="F:methylenetetrahydrofolate dehydrogenase (NADP+) activity"/>
    <property type="evidence" value="ECO:0007669"/>
    <property type="project" value="UniProtKB-EC"/>
</dbReference>
<dbReference type="PANTHER" id="PTHR48099:SF5">
    <property type="entry name" value="C-1-TETRAHYDROFOLATE SYNTHASE, CYTOPLASMIC"/>
    <property type="match status" value="1"/>
</dbReference>